<reference evidence="2" key="1">
    <citation type="submission" date="2020-12" db="EMBL/GenBank/DDBJ databases">
        <authorList>
            <consortium name="Molecular Ecology Group"/>
        </authorList>
    </citation>
    <scope>NUCLEOTIDE SEQUENCE</scope>
    <source>
        <strain evidence="2">TBG_1078</strain>
    </source>
</reference>
<evidence type="ECO:0000313" key="3">
    <source>
        <dbReference type="Proteomes" id="UP000645828"/>
    </source>
</evidence>
<feature type="compositionally biased region" description="Low complexity" evidence="1">
    <location>
        <begin position="165"/>
        <end position="179"/>
    </location>
</feature>
<proteinExistence type="predicted"/>
<feature type="compositionally biased region" description="Basic and acidic residues" evidence="1">
    <location>
        <begin position="234"/>
        <end position="251"/>
    </location>
</feature>
<feature type="compositionally biased region" description="Pro residues" evidence="1">
    <location>
        <begin position="180"/>
        <end position="189"/>
    </location>
</feature>
<dbReference type="EMBL" id="CAJHUB010000681">
    <property type="protein sequence ID" value="CAD7678592.1"/>
    <property type="molecule type" value="Genomic_DNA"/>
</dbReference>
<evidence type="ECO:0000256" key="1">
    <source>
        <dbReference type="SAM" id="MobiDB-lite"/>
    </source>
</evidence>
<feature type="compositionally biased region" description="Low complexity" evidence="1">
    <location>
        <begin position="82"/>
        <end position="94"/>
    </location>
</feature>
<accession>A0A811YW48</accession>
<comment type="caution">
    <text evidence="2">The sequence shown here is derived from an EMBL/GenBank/DDBJ whole genome shotgun (WGS) entry which is preliminary data.</text>
</comment>
<name>A0A811YW48_NYCPR</name>
<organism evidence="2 3">
    <name type="scientific">Nyctereutes procyonoides</name>
    <name type="common">Raccoon dog</name>
    <name type="synonym">Canis procyonoides</name>
    <dbReference type="NCBI Taxonomy" id="34880"/>
    <lineage>
        <taxon>Eukaryota</taxon>
        <taxon>Metazoa</taxon>
        <taxon>Chordata</taxon>
        <taxon>Craniata</taxon>
        <taxon>Vertebrata</taxon>
        <taxon>Euteleostomi</taxon>
        <taxon>Mammalia</taxon>
        <taxon>Eutheria</taxon>
        <taxon>Laurasiatheria</taxon>
        <taxon>Carnivora</taxon>
        <taxon>Caniformia</taxon>
        <taxon>Canidae</taxon>
        <taxon>Nyctereutes</taxon>
    </lineage>
</organism>
<keyword evidence="3" id="KW-1185">Reference proteome</keyword>
<dbReference type="Proteomes" id="UP000645828">
    <property type="component" value="Unassembled WGS sequence"/>
</dbReference>
<evidence type="ECO:0000313" key="2">
    <source>
        <dbReference type="EMBL" id="CAD7678592.1"/>
    </source>
</evidence>
<feature type="region of interest" description="Disordered" evidence="1">
    <location>
        <begin position="17"/>
        <end position="251"/>
    </location>
</feature>
<protein>
    <submittedName>
        <fullName evidence="2">(raccoon dog) hypothetical protein</fullName>
    </submittedName>
</protein>
<feature type="compositionally biased region" description="Basic residues" evidence="1">
    <location>
        <begin position="95"/>
        <end position="109"/>
    </location>
</feature>
<feature type="compositionally biased region" description="Pro residues" evidence="1">
    <location>
        <begin position="151"/>
        <end position="164"/>
    </location>
</feature>
<sequence>MQHENKWHFQGVFQKMPRRSCGSPAREARIRCRIATQNHTEAQAPPQPGPGTRRAARARRPPTLRESAAPDGSTHAGRRPRAAFPPSRLPAAAARRLRAPSRLSPRRARAGPGEAGAGGDGAAIVPQPLPGAQEALAAGRGGRGLPSRCAPAPPARPRGPPPPAARARLCGRAQPLGAGAPPPPPPPLRPGLQMAPDRLCASRRLPGPGTSGGAAPGPHPAAAARRHRPTPPALRREHLREPQKHEANRPF</sequence>
<gene>
    <name evidence="2" type="ORF">NYPRO_LOCUS11390</name>
</gene>
<dbReference type="AlphaFoldDB" id="A0A811YW48"/>